<feature type="compositionally biased region" description="Basic and acidic residues" evidence="1">
    <location>
        <begin position="29"/>
        <end position="55"/>
    </location>
</feature>
<reference evidence="2 3" key="1">
    <citation type="submission" date="2016-10" db="EMBL/GenBank/DDBJ databases">
        <authorList>
            <person name="de Groot N.N."/>
        </authorList>
    </citation>
    <scope>NUCLEOTIDE SEQUENCE [LARGE SCALE GENOMIC DNA]</scope>
    <source>
        <strain evidence="2 3">CGMCC 1.5337</strain>
    </source>
</reference>
<evidence type="ECO:0000256" key="1">
    <source>
        <dbReference type="SAM" id="MobiDB-lite"/>
    </source>
</evidence>
<sequence>MKRRAFLATAGLVATTGCLGRAVSDGDEPATRDESTTQRDSATRGDGDALADHGRSCPAIHDSADATVCAGEGGDRGVSFGQNADRLTSGEVLELTLVTEDTESVGLNPYDWGVYREKDGGWARVDQEPTIEPWVVLASGERLQWRVGVGDATVDTDGDRVYGGPKDLDPGEYAFAATADIGDATVSLVAPFTVE</sequence>
<dbReference type="AlphaFoldDB" id="A0A1I0NVQ8"/>
<protein>
    <submittedName>
        <fullName evidence="2">Uncharacterized protein</fullName>
    </submittedName>
</protein>
<evidence type="ECO:0000313" key="3">
    <source>
        <dbReference type="Proteomes" id="UP000198518"/>
    </source>
</evidence>
<name>A0A1I0NVQ8_9EURY</name>
<dbReference type="RefSeq" id="WP_089668395.1">
    <property type="nucleotide sequence ID" value="NZ_FOJA01000001.1"/>
</dbReference>
<organism evidence="2 3">
    <name type="scientific">Halobacterium jilantaiense</name>
    <dbReference type="NCBI Taxonomy" id="355548"/>
    <lineage>
        <taxon>Archaea</taxon>
        <taxon>Methanobacteriati</taxon>
        <taxon>Methanobacteriota</taxon>
        <taxon>Stenosarchaea group</taxon>
        <taxon>Halobacteria</taxon>
        <taxon>Halobacteriales</taxon>
        <taxon>Halobacteriaceae</taxon>
        <taxon>Halobacterium</taxon>
    </lineage>
</organism>
<proteinExistence type="predicted"/>
<feature type="region of interest" description="Disordered" evidence="1">
    <location>
        <begin position="20"/>
        <end position="56"/>
    </location>
</feature>
<dbReference type="OrthoDB" id="201863at2157"/>
<dbReference type="PROSITE" id="PS51257">
    <property type="entry name" value="PROKAR_LIPOPROTEIN"/>
    <property type="match status" value="1"/>
</dbReference>
<dbReference type="Proteomes" id="UP000198518">
    <property type="component" value="Unassembled WGS sequence"/>
</dbReference>
<dbReference type="STRING" id="355548.SAMN04487945_1143"/>
<evidence type="ECO:0000313" key="2">
    <source>
        <dbReference type="EMBL" id="SEW05054.1"/>
    </source>
</evidence>
<accession>A0A1I0NVQ8</accession>
<gene>
    <name evidence="2" type="ORF">SAMN04487945_1143</name>
</gene>
<keyword evidence="3" id="KW-1185">Reference proteome</keyword>
<dbReference type="EMBL" id="FOJA01000001">
    <property type="protein sequence ID" value="SEW05054.1"/>
    <property type="molecule type" value="Genomic_DNA"/>
</dbReference>